<evidence type="ECO:0000256" key="1">
    <source>
        <dbReference type="ARBA" id="ARBA00022448"/>
    </source>
</evidence>
<proteinExistence type="predicted"/>
<dbReference type="EMBL" id="LS483339">
    <property type="protein sequence ID" value="SQF23989.1"/>
    <property type="molecule type" value="Genomic_DNA"/>
</dbReference>
<dbReference type="InterPro" id="IPR027417">
    <property type="entry name" value="P-loop_NTPase"/>
</dbReference>
<dbReference type="CDD" id="cd03230">
    <property type="entry name" value="ABC_DR_subfamily_A"/>
    <property type="match status" value="1"/>
</dbReference>
<dbReference type="RefSeq" id="WP_001093359.1">
    <property type="nucleotide sequence ID" value="NZ_BPPS01000013.1"/>
</dbReference>
<dbReference type="Proteomes" id="UP000249634">
    <property type="component" value="Chromosome 1"/>
</dbReference>
<evidence type="ECO:0000313" key="5">
    <source>
        <dbReference type="Proteomes" id="UP000249634"/>
    </source>
</evidence>
<dbReference type="GO" id="GO:0016887">
    <property type="term" value="F:ATP hydrolysis activity"/>
    <property type="evidence" value="ECO:0007669"/>
    <property type="project" value="InterPro"/>
</dbReference>
<dbReference type="PANTHER" id="PTHR42939:SF3">
    <property type="entry name" value="ABC TRANSPORTER ATP-BINDING COMPONENT"/>
    <property type="match status" value="1"/>
</dbReference>
<evidence type="ECO:0000256" key="3">
    <source>
        <dbReference type="ARBA" id="ARBA00022840"/>
    </source>
</evidence>
<evidence type="ECO:0000313" key="4">
    <source>
        <dbReference type="EMBL" id="SQF23989.1"/>
    </source>
</evidence>
<dbReference type="InterPro" id="IPR003439">
    <property type="entry name" value="ABC_transporter-like_ATP-bd"/>
</dbReference>
<dbReference type="GO" id="GO:0005524">
    <property type="term" value="F:ATP binding"/>
    <property type="evidence" value="ECO:0007669"/>
    <property type="project" value="UniProtKB-KW"/>
</dbReference>
<sequence length="285" mass="32433">MNTKPVLEVLNLSKRYTDFQLQINNLKIQEGSIVGLIGENGSGKSTFLNLLLNQIKSDSCNMKILGLDSDKDEYQIKLNLGVILEQNYFPNSFSIQQIEKMLKMIYPSWDKELYYSLIDKFALPINKAIGDFSRGMVVKLNFAATLSHHPKLLIADEATSGLDPIVRKEILTILKKYVDNNRMTVLLSSHILSDLEQVADYFIFIENGKILLKGERSELLNHYAIKTEIAHLPLKNIKYKLSQDNIIQYLVDVSQNEVDSEDYATLEEILLFLAKGVRIDEGTTL</sequence>
<accession>A0A2X3UJE2</accession>
<dbReference type="InterPro" id="IPR003593">
    <property type="entry name" value="AAA+_ATPase"/>
</dbReference>
<keyword evidence="2" id="KW-0547">Nucleotide-binding</keyword>
<name>A0A2X3UJE2_STRTR</name>
<protein>
    <submittedName>
        <fullName evidence="4">ABC transporter ATP-binding protein</fullName>
        <ecNumber evidence="4">3.6.3.-</ecNumber>
    </submittedName>
</protein>
<keyword evidence="1" id="KW-0813">Transport</keyword>
<dbReference type="EC" id="3.6.3.-" evidence="4"/>
<evidence type="ECO:0000256" key="2">
    <source>
        <dbReference type="ARBA" id="ARBA00022741"/>
    </source>
</evidence>
<dbReference type="Gene3D" id="3.40.50.300">
    <property type="entry name" value="P-loop containing nucleotide triphosphate hydrolases"/>
    <property type="match status" value="1"/>
</dbReference>
<dbReference type="AlphaFoldDB" id="A0A2X3UJE2"/>
<keyword evidence="4" id="KW-0378">Hydrolase</keyword>
<dbReference type="Pfam" id="PF00005">
    <property type="entry name" value="ABC_tran"/>
    <property type="match status" value="1"/>
</dbReference>
<dbReference type="PANTHER" id="PTHR42939">
    <property type="entry name" value="ABC TRANSPORTER ATP-BINDING PROTEIN ALBC-RELATED"/>
    <property type="match status" value="1"/>
</dbReference>
<dbReference type="PROSITE" id="PS50893">
    <property type="entry name" value="ABC_TRANSPORTER_2"/>
    <property type="match status" value="1"/>
</dbReference>
<dbReference type="SMART" id="SM00382">
    <property type="entry name" value="AAA"/>
    <property type="match status" value="1"/>
</dbReference>
<keyword evidence="3 4" id="KW-0067">ATP-binding</keyword>
<dbReference type="SUPFAM" id="SSF52540">
    <property type="entry name" value="P-loop containing nucleoside triphosphate hydrolases"/>
    <property type="match status" value="1"/>
</dbReference>
<dbReference type="InterPro" id="IPR051782">
    <property type="entry name" value="ABC_Transporter_VariousFunc"/>
</dbReference>
<gene>
    <name evidence="4" type="primary">drrA_1</name>
    <name evidence="4" type="ORF">NCTC12958_00153</name>
</gene>
<reference evidence="4 5" key="1">
    <citation type="submission" date="2018-06" db="EMBL/GenBank/DDBJ databases">
        <authorList>
            <consortium name="Pathogen Informatics"/>
            <person name="Doyle S."/>
        </authorList>
    </citation>
    <scope>NUCLEOTIDE SEQUENCE [LARGE SCALE GENOMIC DNA]</scope>
    <source>
        <strain evidence="4 5">NCTC12958</strain>
    </source>
</reference>
<organism evidence="4 5">
    <name type="scientific">Streptococcus thermophilus</name>
    <dbReference type="NCBI Taxonomy" id="1308"/>
    <lineage>
        <taxon>Bacteria</taxon>
        <taxon>Bacillati</taxon>
        <taxon>Bacillota</taxon>
        <taxon>Bacilli</taxon>
        <taxon>Lactobacillales</taxon>
        <taxon>Streptococcaceae</taxon>
        <taxon>Streptococcus</taxon>
    </lineage>
</organism>